<gene>
    <name evidence="10" type="ORF">KP509_29G004500</name>
</gene>
<dbReference type="CDD" id="cd00336">
    <property type="entry name" value="Ribosomal_L22"/>
    <property type="match status" value="1"/>
</dbReference>
<dbReference type="GO" id="GO:0019843">
    <property type="term" value="F:rRNA binding"/>
    <property type="evidence" value="ECO:0007669"/>
    <property type="project" value="UniProtKB-KW"/>
</dbReference>
<accession>A0A8T2R5E4</accession>
<dbReference type="OMA" id="HSHITIR"/>
<comment type="caution">
    <text evidence="10">The sequence shown here is derived from an EMBL/GenBank/DDBJ whole genome shotgun (WGS) entry which is preliminary data.</text>
</comment>
<dbReference type="NCBIfam" id="TIGR01044">
    <property type="entry name" value="rplV_bact"/>
    <property type="match status" value="1"/>
</dbReference>
<proteinExistence type="inferred from homology"/>
<comment type="subcellular location">
    <subcellularLocation>
        <location evidence="1">Plastid</location>
    </subcellularLocation>
</comment>
<dbReference type="OrthoDB" id="1840754at2759"/>
<dbReference type="EMBL" id="CM035434">
    <property type="protein sequence ID" value="KAH7291177.1"/>
    <property type="molecule type" value="Genomic_DNA"/>
</dbReference>
<keyword evidence="5" id="KW-0694">RNA-binding</keyword>
<keyword evidence="11" id="KW-1185">Reference proteome</keyword>
<dbReference type="GO" id="GO:0006412">
    <property type="term" value="P:translation"/>
    <property type="evidence" value="ECO:0007669"/>
    <property type="project" value="InterPro"/>
</dbReference>
<name>A0A8T2R5E4_CERRI</name>
<dbReference type="PANTHER" id="PTHR13501">
    <property type="entry name" value="CHLOROPLAST 50S RIBOSOMAL PROTEIN L22-RELATED"/>
    <property type="match status" value="1"/>
</dbReference>
<organism evidence="10 11">
    <name type="scientific">Ceratopteris richardii</name>
    <name type="common">Triangle waterfern</name>
    <dbReference type="NCBI Taxonomy" id="49495"/>
    <lineage>
        <taxon>Eukaryota</taxon>
        <taxon>Viridiplantae</taxon>
        <taxon>Streptophyta</taxon>
        <taxon>Embryophyta</taxon>
        <taxon>Tracheophyta</taxon>
        <taxon>Polypodiopsida</taxon>
        <taxon>Polypodiidae</taxon>
        <taxon>Polypodiales</taxon>
        <taxon>Pteridineae</taxon>
        <taxon>Pteridaceae</taxon>
        <taxon>Parkerioideae</taxon>
        <taxon>Ceratopteris</taxon>
    </lineage>
</organism>
<evidence type="ECO:0000256" key="3">
    <source>
        <dbReference type="ARBA" id="ARBA00022640"/>
    </source>
</evidence>
<dbReference type="InterPro" id="IPR001063">
    <property type="entry name" value="Ribosomal_uL22"/>
</dbReference>
<evidence type="ECO:0000256" key="7">
    <source>
        <dbReference type="ARBA" id="ARBA00023274"/>
    </source>
</evidence>
<evidence type="ECO:0000313" key="11">
    <source>
        <dbReference type="Proteomes" id="UP000825935"/>
    </source>
</evidence>
<keyword evidence="7 9" id="KW-0687">Ribonucleoprotein</keyword>
<keyword evidence="6 9" id="KW-0689">Ribosomal protein</keyword>
<dbReference type="GO" id="GO:0015934">
    <property type="term" value="C:large ribosomal subunit"/>
    <property type="evidence" value="ECO:0007669"/>
    <property type="project" value="InterPro"/>
</dbReference>
<evidence type="ECO:0000313" key="10">
    <source>
        <dbReference type="EMBL" id="KAH7291177.1"/>
    </source>
</evidence>
<evidence type="ECO:0000256" key="1">
    <source>
        <dbReference type="ARBA" id="ARBA00004474"/>
    </source>
</evidence>
<keyword evidence="4" id="KW-0699">rRNA-binding</keyword>
<keyword evidence="3" id="KW-0934">Plastid</keyword>
<dbReference type="HAMAP" id="MF_01331_B">
    <property type="entry name" value="Ribosomal_uL22_B"/>
    <property type="match status" value="1"/>
</dbReference>
<comment type="similarity">
    <text evidence="2 9">Belongs to the universal ribosomal protein uL22 family.</text>
</comment>
<dbReference type="Pfam" id="PF00237">
    <property type="entry name" value="Ribosomal_L22"/>
    <property type="match status" value="1"/>
</dbReference>
<reference evidence="10" key="1">
    <citation type="submission" date="2021-08" db="EMBL/GenBank/DDBJ databases">
        <title>WGS assembly of Ceratopteris richardii.</title>
        <authorList>
            <person name="Marchant D.B."/>
            <person name="Chen G."/>
            <person name="Jenkins J."/>
            <person name="Shu S."/>
            <person name="Leebens-Mack J."/>
            <person name="Grimwood J."/>
            <person name="Schmutz J."/>
            <person name="Soltis P."/>
            <person name="Soltis D."/>
            <person name="Chen Z.-H."/>
        </authorList>
    </citation>
    <scope>NUCLEOTIDE SEQUENCE</scope>
    <source>
        <strain evidence="10">Whitten #5841</strain>
        <tissue evidence="10">Leaf</tissue>
    </source>
</reference>
<dbReference type="PANTHER" id="PTHR13501:SF10">
    <property type="entry name" value="LARGE RIBOSOMAL SUBUNIT PROTEIN UL22M"/>
    <property type="match status" value="1"/>
</dbReference>
<evidence type="ECO:0000256" key="6">
    <source>
        <dbReference type="ARBA" id="ARBA00022980"/>
    </source>
</evidence>
<dbReference type="InterPro" id="IPR005727">
    <property type="entry name" value="Ribosomal_uL22_bac/chlpt-type"/>
</dbReference>
<protein>
    <recommendedName>
        <fullName evidence="8">Large ribosomal subunit protein uL22c</fullName>
    </recommendedName>
</protein>
<dbReference type="GO" id="GO:0003735">
    <property type="term" value="F:structural constituent of ribosome"/>
    <property type="evidence" value="ECO:0007669"/>
    <property type="project" value="InterPro"/>
</dbReference>
<dbReference type="Proteomes" id="UP000825935">
    <property type="component" value="Chromosome 29"/>
</dbReference>
<evidence type="ECO:0000256" key="9">
    <source>
        <dbReference type="RuleBase" id="RU004005"/>
    </source>
</evidence>
<evidence type="ECO:0000256" key="8">
    <source>
        <dbReference type="ARBA" id="ARBA00035285"/>
    </source>
</evidence>
<dbReference type="Gene3D" id="3.90.470.10">
    <property type="entry name" value="Ribosomal protein L22/L17"/>
    <property type="match status" value="1"/>
</dbReference>
<evidence type="ECO:0000256" key="5">
    <source>
        <dbReference type="ARBA" id="ARBA00022884"/>
    </source>
</evidence>
<dbReference type="InterPro" id="IPR047867">
    <property type="entry name" value="Ribosomal_uL22_bac/org-type"/>
</dbReference>
<dbReference type="InterPro" id="IPR036394">
    <property type="entry name" value="Ribosomal_uL22_sf"/>
</dbReference>
<evidence type="ECO:0000256" key="2">
    <source>
        <dbReference type="ARBA" id="ARBA00009451"/>
    </source>
</evidence>
<dbReference type="GO" id="GO:0009536">
    <property type="term" value="C:plastid"/>
    <property type="evidence" value="ECO:0007669"/>
    <property type="project" value="UniProtKB-SubCell"/>
</dbReference>
<dbReference type="SUPFAM" id="SSF54843">
    <property type="entry name" value="Ribosomal protein L22"/>
    <property type="match status" value="1"/>
</dbReference>
<evidence type="ECO:0000256" key="4">
    <source>
        <dbReference type="ARBA" id="ARBA00022730"/>
    </source>
</evidence>
<dbReference type="AlphaFoldDB" id="A0A8T2R5E4"/>
<sequence length="134" mass="15324">MEKKTQIKTQALGKNIRVSVSKMRRIIDRIRNTSYEESLVLLEFMPYRASYLVSQLVVSAAANASTNLGLNKSNLFISEAWANNSTYLRRFRPRAQGRGYPIKKPICEVTIKLSSKIVKKINRNCISHIVSDNY</sequence>